<proteinExistence type="predicted"/>
<organism evidence="3 4">
    <name type="scientific">Methylorubrum extorquens DSM 13060</name>
    <dbReference type="NCBI Taxonomy" id="882800"/>
    <lineage>
        <taxon>Bacteria</taxon>
        <taxon>Pseudomonadati</taxon>
        <taxon>Pseudomonadota</taxon>
        <taxon>Alphaproteobacteria</taxon>
        <taxon>Hyphomicrobiales</taxon>
        <taxon>Methylobacteriaceae</taxon>
        <taxon>Methylorubrum</taxon>
    </lineage>
</organism>
<dbReference type="GO" id="GO:0004518">
    <property type="term" value="F:nuclease activity"/>
    <property type="evidence" value="ECO:0007669"/>
    <property type="project" value="InterPro"/>
</dbReference>
<evidence type="ECO:0000259" key="2">
    <source>
        <dbReference type="Pfam" id="PF14130"/>
    </source>
</evidence>
<protein>
    <recommendedName>
        <fullName evidence="2">CD-NTase associated protein 4-like DNA endonuclease domain-containing protein</fullName>
    </recommendedName>
</protein>
<dbReference type="Pfam" id="PF14130">
    <property type="entry name" value="Cap4_nuclease"/>
    <property type="match status" value="1"/>
</dbReference>
<accession>H1KSI1</accession>
<dbReference type="AlphaFoldDB" id="H1KSI1"/>
<evidence type="ECO:0000313" key="3">
    <source>
        <dbReference type="EMBL" id="EHP87722.1"/>
    </source>
</evidence>
<gene>
    <name evidence="3" type="ORF">MetexDRAFT_5594</name>
</gene>
<dbReference type="Proteomes" id="UP000004382">
    <property type="component" value="Unassembled WGS sequence"/>
</dbReference>
<reference evidence="3 4" key="1">
    <citation type="submission" date="2011-09" db="EMBL/GenBank/DDBJ databases">
        <title>The draft genome of Methylobacterium extorquens DSM 13060.</title>
        <authorList>
            <consortium name="US DOE Joint Genome Institute (JGI-PGF)"/>
            <person name="Lucas S."/>
            <person name="Han J."/>
            <person name="Lapidus A."/>
            <person name="Cheng J.-F."/>
            <person name="Goodwin L."/>
            <person name="Pitluck S."/>
            <person name="Peters L."/>
            <person name="Land M.L."/>
            <person name="Hauser L."/>
            <person name="Koskimaki J."/>
            <person name="Halonen O."/>
            <person name="Pirttila A."/>
            <person name="Frank C."/>
            <person name="Woyke T.J."/>
        </authorList>
    </citation>
    <scope>NUCLEOTIDE SEQUENCE [LARGE SCALE GENOMIC DNA]</scope>
    <source>
        <strain evidence="3 4">DSM 13060</strain>
    </source>
</reference>
<sequence>MATDFLDEIVGVFGDAEIGETGGGHGQKGVEYQRNWAIVQMFVLEEQGVTDFLFLFEAIQDIAVLDSPNSPKKIDLYQIKKKDRGEWSWAGLTKLHHPPDPTKKTKSKTKAKPLTDVANSPLGKLHSAVHSFNLLDSSGRFISNAGCDIAMADGSNAATSLPVALASLPAHLSSLLTAAFITLHKNGAAPPDLSKLVLEKADLPVDSTSTFTIGKAHAFLAKRSPKHAGQSQSFVDSLLAKIGPLGTRTAKCSTFEEMKSQHGYTRDEFVEALGALEGVIDIDYYLNAWLLQLQQEGMGILEVTSIRAAVTGIYRRQVMGKGLPEEVHIASACDEWLLTHEDPPKLMPFFKESLLYLLSKFPFSKPAELQAHFALRAINKCVAPN</sequence>
<dbReference type="EMBL" id="AGJK01000276">
    <property type="protein sequence ID" value="EHP87722.1"/>
    <property type="molecule type" value="Genomic_DNA"/>
</dbReference>
<dbReference type="RefSeq" id="WP_003605680.1">
    <property type="nucleotide sequence ID" value="NZ_AGJK01000276.1"/>
</dbReference>
<feature type="domain" description="CD-NTase associated protein 4-like DNA endonuclease" evidence="2">
    <location>
        <begin position="22"/>
        <end position="241"/>
    </location>
</feature>
<comment type="caution">
    <text evidence="3">The sequence shown here is derived from an EMBL/GenBank/DDBJ whole genome shotgun (WGS) entry which is preliminary data.</text>
</comment>
<dbReference type="InterPro" id="IPR025382">
    <property type="entry name" value="Cap4-like_endonuclease_dom"/>
</dbReference>
<feature type="region of interest" description="Disordered" evidence="1">
    <location>
        <begin position="91"/>
        <end position="116"/>
    </location>
</feature>
<name>H1KSI1_METEX</name>
<evidence type="ECO:0000313" key="4">
    <source>
        <dbReference type="Proteomes" id="UP000004382"/>
    </source>
</evidence>
<evidence type="ECO:0000256" key="1">
    <source>
        <dbReference type="SAM" id="MobiDB-lite"/>
    </source>
</evidence>